<evidence type="ECO:0000256" key="7">
    <source>
        <dbReference type="SAM" id="MobiDB-lite"/>
    </source>
</evidence>
<dbReference type="PRINTS" id="PR00024">
    <property type="entry name" value="HOMEOBOX"/>
</dbReference>
<dbReference type="Proteomes" id="UP000030758">
    <property type="component" value="Unassembled WGS sequence"/>
</dbReference>
<dbReference type="CDD" id="cd00086">
    <property type="entry name" value="homeodomain"/>
    <property type="match status" value="1"/>
</dbReference>
<evidence type="ECO:0000256" key="6">
    <source>
        <dbReference type="RuleBase" id="RU000682"/>
    </source>
</evidence>
<feature type="compositionally biased region" description="Basic and acidic residues" evidence="7">
    <location>
        <begin position="82"/>
        <end position="100"/>
    </location>
</feature>
<dbReference type="InterPro" id="IPR009057">
    <property type="entry name" value="Homeodomain-like_sf"/>
</dbReference>
<dbReference type="PROSITE" id="PS50071">
    <property type="entry name" value="HOMEOBOX_2"/>
    <property type="match status" value="1"/>
</dbReference>
<dbReference type="PANTHER" id="PTHR24333">
    <property type="entry name" value="HOMEO BOX HB9 LIKE A-RELATED"/>
    <property type="match status" value="1"/>
</dbReference>
<dbReference type="GO" id="GO:0003677">
    <property type="term" value="F:DNA binding"/>
    <property type="evidence" value="ECO:0007669"/>
    <property type="project" value="UniProtKB-UniRule"/>
</dbReference>
<sequence length="259" mass="29511">MRNGSRQRQSCATYMNLTTISIAYNDQTSLHRYFIYKRAVVVGSYLQRFAIMTSSKSFFISDILNREEERETSVTPASSFTSDDHHGDSVDGMNVRESKHLSNGGTRKARKARTIFTDQQLRTLEESFEKQKYLSVQDRLDLAKQLKLSDTQVKTWYQNRRTKWKRQSTVGMDLLTETENVAAVQQAIKCNPYWSAYLSGQVPIMADLKACNSFNPQVSLTNRLVNSNAKTASPSSWEASSPLYLWPSVLPIFSSVSCR</sequence>
<feature type="DNA-binding region" description="Homeobox" evidence="5">
    <location>
        <begin position="109"/>
        <end position="168"/>
    </location>
</feature>
<evidence type="ECO:0000256" key="1">
    <source>
        <dbReference type="ARBA" id="ARBA00004123"/>
    </source>
</evidence>
<organism evidence="9">
    <name type="scientific">Trichuris suis</name>
    <name type="common">pig whipworm</name>
    <dbReference type="NCBI Taxonomy" id="68888"/>
    <lineage>
        <taxon>Eukaryota</taxon>
        <taxon>Metazoa</taxon>
        <taxon>Ecdysozoa</taxon>
        <taxon>Nematoda</taxon>
        <taxon>Enoplea</taxon>
        <taxon>Dorylaimia</taxon>
        <taxon>Trichinellida</taxon>
        <taxon>Trichuridae</taxon>
        <taxon>Trichuris</taxon>
    </lineage>
</organism>
<gene>
    <name evidence="9" type="ORF">M514_06738</name>
</gene>
<protein>
    <recommendedName>
        <fullName evidence="8">Homeobox domain-containing protein</fullName>
    </recommendedName>
</protein>
<accession>A0A085NKE7</accession>
<dbReference type="Pfam" id="PF00046">
    <property type="entry name" value="Homeodomain"/>
    <property type="match status" value="1"/>
</dbReference>
<dbReference type="InterPro" id="IPR001356">
    <property type="entry name" value="HD"/>
</dbReference>
<keyword evidence="3 5" id="KW-0371">Homeobox</keyword>
<evidence type="ECO:0000256" key="3">
    <source>
        <dbReference type="ARBA" id="ARBA00023155"/>
    </source>
</evidence>
<keyword evidence="2 5" id="KW-0238">DNA-binding</keyword>
<dbReference type="GO" id="GO:0000981">
    <property type="term" value="F:DNA-binding transcription factor activity, RNA polymerase II-specific"/>
    <property type="evidence" value="ECO:0007669"/>
    <property type="project" value="InterPro"/>
</dbReference>
<keyword evidence="4 5" id="KW-0539">Nucleus</keyword>
<dbReference type="EMBL" id="KL367491">
    <property type="protein sequence ID" value="KFD69943.1"/>
    <property type="molecule type" value="Genomic_DNA"/>
</dbReference>
<feature type="region of interest" description="Disordered" evidence="7">
    <location>
        <begin position="71"/>
        <end position="109"/>
    </location>
</feature>
<dbReference type="InterPro" id="IPR050848">
    <property type="entry name" value="Homeobox_TF"/>
</dbReference>
<dbReference type="SUPFAM" id="SSF46689">
    <property type="entry name" value="Homeodomain-like"/>
    <property type="match status" value="1"/>
</dbReference>
<dbReference type="PANTHER" id="PTHR24333:SF5">
    <property type="entry name" value="VENT HOMEOBOX"/>
    <property type="match status" value="1"/>
</dbReference>
<dbReference type="SMART" id="SM00389">
    <property type="entry name" value="HOX"/>
    <property type="match status" value="1"/>
</dbReference>
<evidence type="ECO:0000256" key="2">
    <source>
        <dbReference type="ARBA" id="ARBA00023125"/>
    </source>
</evidence>
<dbReference type="Gene3D" id="1.10.10.60">
    <property type="entry name" value="Homeodomain-like"/>
    <property type="match status" value="1"/>
</dbReference>
<evidence type="ECO:0000256" key="5">
    <source>
        <dbReference type="PROSITE-ProRule" id="PRU00108"/>
    </source>
</evidence>
<evidence type="ECO:0000313" key="9">
    <source>
        <dbReference type="EMBL" id="KFD69943.1"/>
    </source>
</evidence>
<feature type="domain" description="Homeobox" evidence="8">
    <location>
        <begin position="107"/>
        <end position="167"/>
    </location>
</feature>
<dbReference type="InterPro" id="IPR017970">
    <property type="entry name" value="Homeobox_CS"/>
</dbReference>
<dbReference type="AlphaFoldDB" id="A0A085NKE7"/>
<evidence type="ECO:0000259" key="8">
    <source>
        <dbReference type="PROSITE" id="PS50071"/>
    </source>
</evidence>
<dbReference type="GO" id="GO:0005634">
    <property type="term" value="C:nucleus"/>
    <property type="evidence" value="ECO:0007669"/>
    <property type="project" value="UniProtKB-SubCell"/>
</dbReference>
<dbReference type="PROSITE" id="PS00027">
    <property type="entry name" value="HOMEOBOX_1"/>
    <property type="match status" value="1"/>
</dbReference>
<comment type="subcellular location">
    <subcellularLocation>
        <location evidence="1 5 6">Nucleus</location>
    </subcellularLocation>
</comment>
<proteinExistence type="predicted"/>
<name>A0A085NKE7_9BILA</name>
<dbReference type="InterPro" id="IPR020479">
    <property type="entry name" value="HD_metazoa"/>
</dbReference>
<evidence type="ECO:0000256" key="4">
    <source>
        <dbReference type="ARBA" id="ARBA00023242"/>
    </source>
</evidence>
<reference evidence="9" key="1">
    <citation type="journal article" date="2014" name="Nat. Genet.">
        <title>Genome and transcriptome of the porcine whipworm Trichuris suis.</title>
        <authorList>
            <person name="Jex A.R."/>
            <person name="Nejsum P."/>
            <person name="Schwarz E.M."/>
            <person name="Hu L."/>
            <person name="Young N.D."/>
            <person name="Hall R.S."/>
            <person name="Korhonen P.K."/>
            <person name="Liao S."/>
            <person name="Thamsborg S."/>
            <person name="Xia J."/>
            <person name="Xu P."/>
            <person name="Wang S."/>
            <person name="Scheerlinck J.P."/>
            <person name="Hofmann A."/>
            <person name="Sternberg P.W."/>
            <person name="Wang J."/>
            <person name="Gasser R.B."/>
        </authorList>
    </citation>
    <scope>NUCLEOTIDE SEQUENCE [LARGE SCALE GENOMIC DNA]</scope>
    <source>
        <strain evidence="9">DCEP-RM93F</strain>
    </source>
</reference>